<dbReference type="EMBL" id="MVDD01000014">
    <property type="protein sequence ID" value="PKQ61442.1"/>
    <property type="molecule type" value="Genomic_DNA"/>
</dbReference>
<name>A0A2N3HTR5_9BACT</name>
<dbReference type="OrthoDB" id="9807902at2"/>
<dbReference type="Pfam" id="PF05488">
    <property type="entry name" value="PAAR_motif"/>
    <property type="match status" value="1"/>
</dbReference>
<gene>
    <name evidence="1" type="ORF">BZG02_15935</name>
</gene>
<dbReference type="Gene3D" id="2.60.200.60">
    <property type="match status" value="2"/>
</dbReference>
<accession>A0A2N3HTR5</accession>
<dbReference type="CDD" id="cd14738">
    <property type="entry name" value="PAAR_2"/>
    <property type="match status" value="1"/>
</dbReference>
<evidence type="ECO:0008006" key="3">
    <source>
        <dbReference type="Google" id="ProtNLM"/>
    </source>
</evidence>
<dbReference type="InterPro" id="IPR008727">
    <property type="entry name" value="PAAR_motif"/>
</dbReference>
<comment type="caution">
    <text evidence="1">The sequence shown here is derived from an EMBL/GenBank/DDBJ whole genome shotgun (WGS) entry which is preliminary data.</text>
</comment>
<evidence type="ECO:0000313" key="1">
    <source>
        <dbReference type="EMBL" id="PKQ61442.1"/>
    </source>
</evidence>
<protein>
    <recommendedName>
        <fullName evidence="3">Paar repeat-containing protein</fullName>
    </recommendedName>
</protein>
<sequence>MAGKPIATVGSMHVCPMCSGLVPHVGGPIAGPGASNVLINGKPAALMGDMCVCVGPPDVVAQGNPSVLINGVPVVCQGDMTAHGGIVMSGEANILISTSAPNPQVTSPIQEIPFPEISIAQKLASSVVEIVRGDTTNANLQEAQANQKILKEEAEKHGYLPDYDFSI</sequence>
<organism evidence="1 2">
    <name type="scientific">Labilibaculum filiforme</name>
    <dbReference type="NCBI Taxonomy" id="1940526"/>
    <lineage>
        <taxon>Bacteria</taxon>
        <taxon>Pseudomonadati</taxon>
        <taxon>Bacteroidota</taxon>
        <taxon>Bacteroidia</taxon>
        <taxon>Marinilabiliales</taxon>
        <taxon>Marinifilaceae</taxon>
        <taxon>Labilibaculum</taxon>
    </lineage>
</organism>
<reference evidence="1 2" key="1">
    <citation type="journal article" date="2017" name="Front. Microbiol.">
        <title>Labilibaculum manganireducens gen. nov., sp. nov. and Labilibaculum filiforme sp. nov., Novel Bacteroidetes Isolated from Subsurface Sediments of the Baltic Sea.</title>
        <authorList>
            <person name="Vandieken V."/>
            <person name="Marshall I.P."/>
            <person name="Niemann H."/>
            <person name="Engelen B."/>
            <person name="Cypionka H."/>
        </authorList>
    </citation>
    <scope>NUCLEOTIDE SEQUENCE [LARGE SCALE GENOMIC DNA]</scope>
    <source>
        <strain evidence="1 2">59.16B</strain>
    </source>
</reference>
<evidence type="ECO:0000313" key="2">
    <source>
        <dbReference type="Proteomes" id="UP000233535"/>
    </source>
</evidence>
<dbReference type="Proteomes" id="UP000233535">
    <property type="component" value="Unassembled WGS sequence"/>
</dbReference>
<keyword evidence="2" id="KW-1185">Reference proteome</keyword>
<dbReference type="AlphaFoldDB" id="A0A2N3HTR5"/>
<proteinExistence type="predicted"/>